<comment type="similarity">
    <text evidence="10">Belongs to the glycosyltransferase 14 family.</text>
</comment>
<comment type="subcellular location">
    <subcellularLocation>
        <location evidence="1">Membrane</location>
        <topology evidence="1">Single-pass type II membrane protein</topology>
    </subcellularLocation>
</comment>
<dbReference type="AlphaFoldDB" id="A0AAV2IEG3"/>
<evidence type="ECO:0000256" key="1">
    <source>
        <dbReference type="ARBA" id="ARBA00004606"/>
    </source>
</evidence>
<feature type="region of interest" description="Disordered" evidence="11">
    <location>
        <begin position="91"/>
        <end position="115"/>
    </location>
</feature>
<organism evidence="13 14">
    <name type="scientific">Lymnaea stagnalis</name>
    <name type="common">Great pond snail</name>
    <name type="synonym">Helix stagnalis</name>
    <dbReference type="NCBI Taxonomy" id="6523"/>
    <lineage>
        <taxon>Eukaryota</taxon>
        <taxon>Metazoa</taxon>
        <taxon>Spiralia</taxon>
        <taxon>Lophotrochozoa</taxon>
        <taxon>Mollusca</taxon>
        <taxon>Gastropoda</taxon>
        <taxon>Heterobranchia</taxon>
        <taxon>Euthyneura</taxon>
        <taxon>Panpulmonata</taxon>
        <taxon>Hygrophila</taxon>
        <taxon>Lymnaeoidea</taxon>
        <taxon>Lymnaeidae</taxon>
        <taxon>Lymnaea</taxon>
    </lineage>
</organism>
<evidence type="ECO:0000256" key="10">
    <source>
        <dbReference type="ARBA" id="ARBA00038150"/>
    </source>
</evidence>
<keyword evidence="7 12" id="KW-1133">Transmembrane helix</keyword>
<evidence type="ECO:0000256" key="5">
    <source>
        <dbReference type="ARBA" id="ARBA00022692"/>
    </source>
</evidence>
<evidence type="ECO:0000256" key="4">
    <source>
        <dbReference type="ARBA" id="ARBA00022679"/>
    </source>
</evidence>
<evidence type="ECO:0000256" key="8">
    <source>
        <dbReference type="ARBA" id="ARBA00023136"/>
    </source>
</evidence>
<evidence type="ECO:0000256" key="7">
    <source>
        <dbReference type="ARBA" id="ARBA00022989"/>
    </source>
</evidence>
<reference evidence="13 14" key="1">
    <citation type="submission" date="2024-04" db="EMBL/GenBank/DDBJ databases">
        <authorList>
            <consortium name="Genoscope - CEA"/>
            <person name="William W."/>
        </authorList>
    </citation>
    <scope>NUCLEOTIDE SEQUENCE [LARGE SCALE GENOMIC DNA]</scope>
</reference>
<keyword evidence="4" id="KW-0808">Transferase</keyword>
<dbReference type="PANTHER" id="PTHR19297">
    <property type="entry name" value="GLYCOSYLTRANSFERASE 14 FAMILY MEMBER"/>
    <property type="match status" value="1"/>
</dbReference>
<proteinExistence type="inferred from homology"/>
<comment type="caution">
    <text evidence="13">The sequence shown here is derived from an EMBL/GenBank/DDBJ whole genome shotgun (WGS) entry which is preliminary data.</text>
</comment>
<protein>
    <submittedName>
        <fullName evidence="13">Uncharacterized protein</fullName>
    </submittedName>
</protein>
<keyword evidence="6" id="KW-0735">Signal-anchor</keyword>
<evidence type="ECO:0000256" key="12">
    <source>
        <dbReference type="SAM" id="Phobius"/>
    </source>
</evidence>
<feature type="transmembrane region" description="Helical" evidence="12">
    <location>
        <begin position="21"/>
        <end position="42"/>
    </location>
</feature>
<comment type="pathway">
    <text evidence="2">Protein modification; protein glycosylation.</text>
</comment>
<keyword evidence="5 12" id="KW-0812">Transmembrane</keyword>
<keyword evidence="3" id="KW-0328">Glycosyltransferase</keyword>
<evidence type="ECO:0000256" key="3">
    <source>
        <dbReference type="ARBA" id="ARBA00022676"/>
    </source>
</evidence>
<dbReference type="EMBL" id="CAXITT010000583">
    <property type="protein sequence ID" value="CAL1543891.1"/>
    <property type="molecule type" value="Genomic_DNA"/>
</dbReference>
<dbReference type="Proteomes" id="UP001497497">
    <property type="component" value="Unassembled WGS sequence"/>
</dbReference>
<accession>A0AAV2IEG3</accession>
<evidence type="ECO:0000256" key="2">
    <source>
        <dbReference type="ARBA" id="ARBA00004922"/>
    </source>
</evidence>
<evidence type="ECO:0000313" key="13">
    <source>
        <dbReference type="EMBL" id="CAL1543891.1"/>
    </source>
</evidence>
<dbReference type="InterPro" id="IPR003406">
    <property type="entry name" value="Glyco_trans_14"/>
</dbReference>
<dbReference type="Pfam" id="PF02485">
    <property type="entry name" value="Branch"/>
    <property type="match status" value="1"/>
</dbReference>
<evidence type="ECO:0000256" key="6">
    <source>
        <dbReference type="ARBA" id="ARBA00022968"/>
    </source>
</evidence>
<evidence type="ECO:0000256" key="11">
    <source>
        <dbReference type="SAM" id="MobiDB-lite"/>
    </source>
</evidence>
<keyword evidence="14" id="KW-1185">Reference proteome</keyword>
<evidence type="ECO:0000256" key="9">
    <source>
        <dbReference type="ARBA" id="ARBA00023180"/>
    </source>
</evidence>
<keyword evidence="8 12" id="KW-0472">Membrane</keyword>
<dbReference type="GO" id="GO:0016020">
    <property type="term" value="C:membrane"/>
    <property type="evidence" value="ECO:0007669"/>
    <property type="project" value="UniProtKB-SubCell"/>
</dbReference>
<keyword evidence="9" id="KW-0325">Glycoprotein</keyword>
<dbReference type="GO" id="GO:0008375">
    <property type="term" value="F:acetylglucosaminyltransferase activity"/>
    <property type="evidence" value="ECO:0007669"/>
    <property type="project" value="TreeGrafter"/>
</dbReference>
<dbReference type="PANTHER" id="PTHR19297:SF191">
    <property type="entry name" value="PROTEIN XYLOSYLTRANSFERASE"/>
    <property type="match status" value="1"/>
</dbReference>
<sequence>MSKLIRCMICRVFWKRKSVRNVMLVMCFLTFSYQMMTVAKLWSNGRLTTPLNHTRWERHITGQARTDRTDVDKIKTSLTENEIHPTTVRARGQGVETSGKSVLPDRSKDQQNLSQSVDMSTAYRHGWIGFPDMSNCSCEQMLTGPTNNSLYQQRVQRLSSQQILMEAKDCSRFKTKFGFTRYPPVSIEEREFPIAYIILFHRSLDQVLFLLRAIYRPHNVYCLTLDTTSGPDILKAARSLGTCLPNVFVASKLEDIVYAGFSRLMADVDCMEDLVRHPVRWKYVINMPGEQFPLRTNLELVRTFKLFNGSNNLEVLTADKALLKYRYLYKAVYLKNNVTGVINVRKGSKQHEPPPHGFDMAKGSTYGCFARELVEFLFTSTAARDLLEWSRDVVSPDEYFWAMLHYSKGVKVPGSLAESKSAYPYITSLSVWKGGVNGKCATKYVHAICIFSPEDVFNLVNCGNLFANKFYIDHHPAALHCLDEMLLKQTFSGTARDFPLP</sequence>
<gene>
    <name evidence="13" type="ORF">GSLYS_00017404001</name>
</gene>
<evidence type="ECO:0000313" key="14">
    <source>
        <dbReference type="Proteomes" id="UP001497497"/>
    </source>
</evidence>
<name>A0AAV2IEG3_LYMST</name>